<name>A0A8X7CJM9_9ARAC</name>
<evidence type="ECO:0000313" key="2">
    <source>
        <dbReference type="Proteomes" id="UP000886998"/>
    </source>
</evidence>
<dbReference type="AlphaFoldDB" id="A0A8X7CJM9"/>
<sequence length="102" mass="11938">MTVLVATLPNEFFNPPQLNICARIFRHENSHRCFNSSLMGLMSTLGDRNLFDERKGITELQNRKERDKLLSFTISVEIPESQLLKTSLNKKYEQHYVKCDTF</sequence>
<accession>A0A8X7CJM9</accession>
<proteinExistence type="predicted"/>
<organism evidence="1 2">
    <name type="scientific">Trichonephila inaurata madagascariensis</name>
    <dbReference type="NCBI Taxonomy" id="2747483"/>
    <lineage>
        <taxon>Eukaryota</taxon>
        <taxon>Metazoa</taxon>
        <taxon>Ecdysozoa</taxon>
        <taxon>Arthropoda</taxon>
        <taxon>Chelicerata</taxon>
        <taxon>Arachnida</taxon>
        <taxon>Araneae</taxon>
        <taxon>Araneomorphae</taxon>
        <taxon>Entelegynae</taxon>
        <taxon>Araneoidea</taxon>
        <taxon>Nephilidae</taxon>
        <taxon>Trichonephila</taxon>
        <taxon>Trichonephila inaurata</taxon>
    </lineage>
</organism>
<comment type="caution">
    <text evidence="1">The sequence shown here is derived from an EMBL/GenBank/DDBJ whole genome shotgun (WGS) entry which is preliminary data.</text>
</comment>
<keyword evidence="2" id="KW-1185">Reference proteome</keyword>
<reference evidence="1" key="1">
    <citation type="submission" date="2020-08" db="EMBL/GenBank/DDBJ databases">
        <title>Multicomponent nature underlies the extraordinary mechanical properties of spider dragline silk.</title>
        <authorList>
            <person name="Kono N."/>
            <person name="Nakamura H."/>
            <person name="Mori M."/>
            <person name="Yoshida Y."/>
            <person name="Ohtoshi R."/>
            <person name="Malay A.D."/>
            <person name="Moran D.A.P."/>
            <person name="Tomita M."/>
            <person name="Numata K."/>
            <person name="Arakawa K."/>
        </authorList>
    </citation>
    <scope>NUCLEOTIDE SEQUENCE</scope>
</reference>
<protein>
    <submittedName>
        <fullName evidence="1">Uncharacterized protein</fullName>
    </submittedName>
</protein>
<dbReference type="Proteomes" id="UP000886998">
    <property type="component" value="Unassembled WGS sequence"/>
</dbReference>
<gene>
    <name evidence="1" type="ORF">TNIN_47811</name>
</gene>
<dbReference type="EMBL" id="BMAV01017740">
    <property type="protein sequence ID" value="GFY69681.1"/>
    <property type="molecule type" value="Genomic_DNA"/>
</dbReference>
<evidence type="ECO:0000313" key="1">
    <source>
        <dbReference type="EMBL" id="GFY69681.1"/>
    </source>
</evidence>